<dbReference type="PANTHER" id="PTHR31048">
    <property type="entry name" value="OS03G0233200 PROTEIN"/>
    <property type="match status" value="1"/>
</dbReference>
<reference evidence="4 5" key="1">
    <citation type="journal article" date="2023" name="G3 (Bethesda)">
        <title>A chromosome-length genome assembly and annotation of blackberry (Rubus argutus, cv. 'Hillquist').</title>
        <authorList>
            <person name="Bruna T."/>
            <person name="Aryal R."/>
            <person name="Dudchenko O."/>
            <person name="Sargent D.J."/>
            <person name="Mead D."/>
            <person name="Buti M."/>
            <person name="Cavallini A."/>
            <person name="Hytonen T."/>
            <person name="Andres J."/>
            <person name="Pham M."/>
            <person name="Weisz D."/>
            <person name="Mascagni F."/>
            <person name="Usai G."/>
            <person name="Natali L."/>
            <person name="Bassil N."/>
            <person name="Fernandez G.E."/>
            <person name="Lomsadze A."/>
            <person name="Armour M."/>
            <person name="Olukolu B."/>
            <person name="Poorten T."/>
            <person name="Britton C."/>
            <person name="Davik J."/>
            <person name="Ashrafi H."/>
            <person name="Aiden E.L."/>
            <person name="Borodovsky M."/>
            <person name="Worthington M."/>
        </authorList>
    </citation>
    <scope>NUCLEOTIDE SEQUENCE [LARGE SCALE GENOMIC DNA]</scope>
    <source>
        <strain evidence="4">PI 553951</strain>
    </source>
</reference>
<keyword evidence="3" id="KW-0732">Signal</keyword>
<feature type="signal peptide" evidence="3">
    <location>
        <begin position="1"/>
        <end position="22"/>
    </location>
</feature>
<gene>
    <name evidence="4" type="ORF">M0R45_030637</name>
</gene>
<feature type="disulfide bond" evidence="2">
    <location>
        <begin position="125"/>
        <end position="208"/>
    </location>
</feature>
<dbReference type="InterPro" id="IPR037176">
    <property type="entry name" value="Osmotin/thaumatin-like_sf"/>
</dbReference>
<dbReference type="SMART" id="SM00205">
    <property type="entry name" value="THN"/>
    <property type="match status" value="1"/>
</dbReference>
<protein>
    <recommendedName>
        <fullName evidence="6">Thaumatin-like protein</fullName>
    </recommendedName>
</protein>
<dbReference type="AlphaFoldDB" id="A0AAW1WFQ2"/>
<evidence type="ECO:0000256" key="3">
    <source>
        <dbReference type="SAM" id="SignalP"/>
    </source>
</evidence>
<name>A0AAW1WFQ2_RUBAR</name>
<dbReference type="EMBL" id="JBEDUW010000006">
    <property type="protein sequence ID" value="KAK9922157.1"/>
    <property type="molecule type" value="Genomic_DNA"/>
</dbReference>
<evidence type="ECO:0000256" key="1">
    <source>
        <dbReference type="ARBA" id="ARBA00010607"/>
    </source>
</evidence>
<evidence type="ECO:0000313" key="4">
    <source>
        <dbReference type="EMBL" id="KAK9922157.1"/>
    </source>
</evidence>
<dbReference type="InterPro" id="IPR001938">
    <property type="entry name" value="Thaumatin"/>
</dbReference>
<keyword evidence="2" id="KW-1015">Disulfide bond</keyword>
<organism evidence="4 5">
    <name type="scientific">Rubus argutus</name>
    <name type="common">Southern blackberry</name>
    <dbReference type="NCBI Taxonomy" id="59490"/>
    <lineage>
        <taxon>Eukaryota</taxon>
        <taxon>Viridiplantae</taxon>
        <taxon>Streptophyta</taxon>
        <taxon>Embryophyta</taxon>
        <taxon>Tracheophyta</taxon>
        <taxon>Spermatophyta</taxon>
        <taxon>Magnoliopsida</taxon>
        <taxon>eudicotyledons</taxon>
        <taxon>Gunneridae</taxon>
        <taxon>Pentapetalae</taxon>
        <taxon>rosids</taxon>
        <taxon>fabids</taxon>
        <taxon>Rosales</taxon>
        <taxon>Rosaceae</taxon>
        <taxon>Rosoideae</taxon>
        <taxon>Rosoideae incertae sedis</taxon>
        <taxon>Rubus</taxon>
    </lineage>
</organism>
<dbReference type="Gene3D" id="2.60.110.10">
    <property type="entry name" value="Thaumatin"/>
    <property type="match status" value="2"/>
</dbReference>
<dbReference type="SUPFAM" id="SSF49870">
    <property type="entry name" value="Osmotin, thaumatin-like protein"/>
    <property type="match status" value="1"/>
</dbReference>
<comment type="similarity">
    <text evidence="1">Belongs to the thaumatin family.</text>
</comment>
<feature type="disulfide bond" evidence="2">
    <location>
        <begin position="138"/>
        <end position="154"/>
    </location>
</feature>
<proteinExistence type="inferred from homology"/>
<feature type="chain" id="PRO_5043665617" description="Thaumatin-like protein" evidence="3">
    <location>
        <begin position="23"/>
        <end position="220"/>
    </location>
</feature>
<feature type="disulfide bond" evidence="2">
    <location>
        <begin position="31"/>
        <end position="219"/>
    </location>
</feature>
<evidence type="ECO:0000313" key="5">
    <source>
        <dbReference type="Proteomes" id="UP001457282"/>
    </source>
</evidence>
<evidence type="ECO:0000256" key="2">
    <source>
        <dbReference type="PIRSR" id="PIRSR002703-1"/>
    </source>
</evidence>
<feature type="disulfide bond" evidence="2">
    <location>
        <begin position="158"/>
        <end position="167"/>
    </location>
</feature>
<dbReference type="PIRSF" id="PIRSF002703">
    <property type="entry name" value="Thaumatin"/>
    <property type="match status" value="1"/>
</dbReference>
<dbReference type="Proteomes" id="UP001457282">
    <property type="component" value="Unassembled WGS sequence"/>
</dbReference>
<evidence type="ECO:0008006" key="6">
    <source>
        <dbReference type="Google" id="ProtNLM"/>
    </source>
</evidence>
<dbReference type="PROSITE" id="PS51367">
    <property type="entry name" value="THAUMATIN_2"/>
    <property type="match status" value="2"/>
</dbReference>
<keyword evidence="5" id="KW-1185">Reference proteome</keyword>
<feature type="disulfide bond" evidence="2">
    <location>
        <begin position="168"/>
        <end position="178"/>
    </location>
</feature>
<dbReference type="Pfam" id="PF00314">
    <property type="entry name" value="Thaumatin"/>
    <property type="match status" value="1"/>
</dbReference>
<comment type="caution">
    <text evidence="4">The sequence shown here is derived from an EMBL/GenBank/DDBJ whole genome shotgun (WGS) entry which is preliminary data.</text>
</comment>
<accession>A0AAW1WFQ2</accession>
<sequence>MMKIQVLLYHTFIFLFFPGAHPATIYFTNNCPYMVWPATLTADQKPQLALTGFKLPSGASTLVDTPPRGLRFRSGLMQRKRRNSAGDFVEMNIVGCGGKDFYDVSLVDGFNLPVSVTPLGGNGDCWTSSCRADVNAICPNELQSKRANGSVVGCKSACTAFHEPKYCCTPPNDKPETCPPTDYSSKFSQQCPDAYSYAYDDKKGTFTCSGGPNYAITFCP</sequence>
<feature type="disulfide bond" evidence="2">
    <location>
        <begin position="130"/>
        <end position="191"/>
    </location>
</feature>